<feature type="region of interest" description="Disordered" evidence="1">
    <location>
        <begin position="39"/>
        <end position="65"/>
    </location>
</feature>
<accession>A0A9W6P7M7</accession>
<protein>
    <submittedName>
        <fullName evidence="2">Uncharacterized protein</fullName>
    </submittedName>
</protein>
<feature type="compositionally biased region" description="Basic residues" evidence="1">
    <location>
        <begin position="45"/>
        <end position="55"/>
    </location>
</feature>
<keyword evidence="3" id="KW-1185">Reference proteome</keyword>
<gene>
    <name evidence="2" type="ORF">Nans01_33510</name>
</gene>
<sequence length="65" mass="7274">MLTQRSMVFGSVDNAVARERTVCPVVIIAERKRSLGMGTFYRTGPCRRGRERKKPTLPAHTVRAG</sequence>
<dbReference type="AlphaFoldDB" id="A0A9W6P7M7"/>
<comment type="caution">
    <text evidence="2">The sequence shown here is derived from an EMBL/GenBank/DDBJ whole genome shotgun (WGS) entry which is preliminary data.</text>
</comment>
<organism evidence="2 3">
    <name type="scientific">Nocardiopsis ansamitocini</name>
    <dbReference type="NCBI Taxonomy" id="1670832"/>
    <lineage>
        <taxon>Bacteria</taxon>
        <taxon>Bacillati</taxon>
        <taxon>Actinomycetota</taxon>
        <taxon>Actinomycetes</taxon>
        <taxon>Streptosporangiales</taxon>
        <taxon>Nocardiopsidaceae</taxon>
        <taxon>Nocardiopsis</taxon>
    </lineage>
</organism>
<name>A0A9W6P7M7_9ACTN</name>
<reference evidence="2" key="1">
    <citation type="submission" date="2023-02" db="EMBL/GenBank/DDBJ databases">
        <title>Nocardiopsis ansamitocini NBRC 112285.</title>
        <authorList>
            <person name="Ichikawa N."/>
            <person name="Sato H."/>
            <person name="Tonouchi N."/>
        </authorList>
    </citation>
    <scope>NUCLEOTIDE SEQUENCE</scope>
    <source>
        <strain evidence="2">NBRC 112285</strain>
    </source>
</reference>
<evidence type="ECO:0000256" key="1">
    <source>
        <dbReference type="SAM" id="MobiDB-lite"/>
    </source>
</evidence>
<proteinExistence type="predicted"/>
<evidence type="ECO:0000313" key="2">
    <source>
        <dbReference type="EMBL" id="GLU49000.1"/>
    </source>
</evidence>
<evidence type="ECO:0000313" key="3">
    <source>
        <dbReference type="Proteomes" id="UP001165092"/>
    </source>
</evidence>
<dbReference type="EMBL" id="BSQG01000005">
    <property type="protein sequence ID" value="GLU49000.1"/>
    <property type="molecule type" value="Genomic_DNA"/>
</dbReference>
<dbReference type="Proteomes" id="UP001165092">
    <property type="component" value="Unassembled WGS sequence"/>
</dbReference>